<feature type="domain" description="DUF2207" evidence="3">
    <location>
        <begin position="38"/>
        <end position="227"/>
    </location>
</feature>
<keyword evidence="2" id="KW-0732">Signal</keyword>
<dbReference type="EMBL" id="PCSD01000108">
    <property type="protein sequence ID" value="PIP33399.1"/>
    <property type="molecule type" value="Genomic_DNA"/>
</dbReference>
<evidence type="ECO:0000313" key="5">
    <source>
        <dbReference type="Proteomes" id="UP000230729"/>
    </source>
</evidence>
<keyword evidence="1" id="KW-0812">Transmembrane</keyword>
<proteinExistence type="predicted"/>
<dbReference type="AlphaFoldDB" id="A0A2G9ZJQ2"/>
<organism evidence="4 5">
    <name type="scientific">Candidatus Falkowbacteria bacterium CG23_combo_of_CG06-09_8_20_14_all_49_15</name>
    <dbReference type="NCBI Taxonomy" id="1974572"/>
    <lineage>
        <taxon>Bacteria</taxon>
        <taxon>Candidatus Falkowiibacteriota</taxon>
    </lineage>
</organism>
<protein>
    <recommendedName>
        <fullName evidence="3">DUF2207 domain-containing protein</fullName>
    </recommendedName>
</protein>
<evidence type="ECO:0000313" key="4">
    <source>
        <dbReference type="EMBL" id="PIP33399.1"/>
    </source>
</evidence>
<dbReference type="InterPro" id="IPR018702">
    <property type="entry name" value="DUF2207"/>
</dbReference>
<dbReference type="Pfam" id="PF09972">
    <property type="entry name" value="DUF2207"/>
    <property type="match status" value="1"/>
</dbReference>
<comment type="caution">
    <text evidence="4">The sequence shown here is derived from an EMBL/GenBank/DDBJ whole genome shotgun (WGS) entry which is preliminary data.</text>
</comment>
<dbReference type="Proteomes" id="UP000230729">
    <property type="component" value="Unassembled WGS sequence"/>
</dbReference>
<feature type="signal peptide" evidence="2">
    <location>
        <begin position="1"/>
        <end position="27"/>
    </location>
</feature>
<feature type="chain" id="PRO_5013910145" description="DUF2207 domain-containing protein" evidence="2">
    <location>
        <begin position="28"/>
        <end position="273"/>
    </location>
</feature>
<evidence type="ECO:0000256" key="2">
    <source>
        <dbReference type="SAM" id="SignalP"/>
    </source>
</evidence>
<name>A0A2G9ZJQ2_9BACT</name>
<evidence type="ECO:0000259" key="3">
    <source>
        <dbReference type="Pfam" id="PF09972"/>
    </source>
</evidence>
<keyword evidence="1" id="KW-1133">Transmembrane helix</keyword>
<feature type="transmembrane region" description="Helical" evidence="1">
    <location>
        <begin position="241"/>
        <end position="259"/>
    </location>
</feature>
<keyword evidence="1" id="KW-0472">Membrane</keyword>
<reference evidence="4 5" key="1">
    <citation type="submission" date="2017-09" db="EMBL/GenBank/DDBJ databases">
        <title>Depth-based differentiation of microbial function through sediment-hosted aquifers and enrichment of novel symbionts in the deep terrestrial subsurface.</title>
        <authorList>
            <person name="Probst A.J."/>
            <person name="Ladd B."/>
            <person name="Jarett J.K."/>
            <person name="Geller-Mcgrath D.E."/>
            <person name="Sieber C.M."/>
            <person name="Emerson J.B."/>
            <person name="Anantharaman K."/>
            <person name="Thomas B.C."/>
            <person name="Malmstrom R."/>
            <person name="Stieglmeier M."/>
            <person name="Klingl A."/>
            <person name="Woyke T."/>
            <person name="Ryan C.M."/>
            <person name="Banfield J.F."/>
        </authorList>
    </citation>
    <scope>NUCLEOTIDE SEQUENCE [LARGE SCALE GENOMIC DNA]</scope>
    <source>
        <strain evidence="4">CG23_combo_of_CG06-09_8_20_14_all_49_15</strain>
    </source>
</reference>
<sequence length="273" mass="29893">MTNVKNSLIYFLLWPLAAWSFLICAPAATVAPDESGQEILDYTVAIQLKTDGTAAVAEKITLPDRTATNEDRLLLPARYVRRGWLFQKQLSGLKITDAAGEKLSWRAERINGQKTAVITSQPAGAQTRSYTLSYILQNFFTATSNGARLDWPAIRPGWPVDILQAKVTISLPAPSDSNKLSFSCQTNGGQPKDCLSTRLNYTAAAQSDKIIFAHDRLPTGTGLDISLTLPSDQLLPSGRGLTIYIIAFLLAGAAALLLFRRRGRNKKITEQQQ</sequence>
<evidence type="ECO:0000256" key="1">
    <source>
        <dbReference type="SAM" id="Phobius"/>
    </source>
</evidence>
<gene>
    <name evidence="4" type="ORF">COX22_04575</name>
</gene>
<accession>A0A2G9ZJQ2</accession>